<dbReference type="Proteomes" id="UP000448877">
    <property type="component" value="Unassembled WGS sequence"/>
</dbReference>
<accession>A0A108TEN0</accession>
<dbReference type="AlphaFoldDB" id="A0A108TEN0"/>
<dbReference type="EMBL" id="VVYV01000001">
    <property type="protein sequence ID" value="KAA5423743.1"/>
    <property type="molecule type" value="Genomic_DNA"/>
</dbReference>
<reference evidence="1 2" key="1">
    <citation type="journal article" date="2019" name="Nat. Med.">
        <title>A library of human gut bacterial isolates paired with longitudinal multiomics data enables mechanistic microbiome research.</title>
        <authorList>
            <person name="Poyet M."/>
            <person name="Groussin M."/>
            <person name="Gibbons S.M."/>
            <person name="Avila-Pacheco J."/>
            <person name="Jiang X."/>
            <person name="Kearney S.M."/>
            <person name="Perrotta A.R."/>
            <person name="Berdy B."/>
            <person name="Zhao S."/>
            <person name="Lieberman T.D."/>
            <person name="Swanson P.K."/>
            <person name="Smith M."/>
            <person name="Roesemann S."/>
            <person name="Alexander J.E."/>
            <person name="Rich S.A."/>
            <person name="Livny J."/>
            <person name="Vlamakis H."/>
            <person name="Clish C."/>
            <person name="Bullock K."/>
            <person name="Deik A."/>
            <person name="Scott J."/>
            <person name="Pierce K.A."/>
            <person name="Xavier R.J."/>
            <person name="Alm E.J."/>
        </authorList>
    </citation>
    <scope>NUCLEOTIDE SEQUENCE [LARGE SCALE GENOMIC DNA]</scope>
    <source>
        <strain evidence="1 2">BIOML-A6</strain>
    </source>
</reference>
<organism evidence="1 2">
    <name type="scientific">Bacteroides cellulosilyticus</name>
    <dbReference type="NCBI Taxonomy" id="246787"/>
    <lineage>
        <taxon>Bacteria</taxon>
        <taxon>Pseudomonadati</taxon>
        <taxon>Bacteroidota</taxon>
        <taxon>Bacteroidia</taxon>
        <taxon>Bacteroidales</taxon>
        <taxon>Bacteroidaceae</taxon>
        <taxon>Bacteroides</taxon>
    </lineage>
</organism>
<comment type="caution">
    <text evidence="1">The sequence shown here is derived from an EMBL/GenBank/DDBJ whole genome shotgun (WGS) entry which is preliminary data.</text>
</comment>
<proteinExistence type="predicted"/>
<dbReference type="RefSeq" id="WP_007210138.1">
    <property type="nucleotide sequence ID" value="NZ_CABMLT010000006.1"/>
</dbReference>
<name>A0A108TEN0_9BACE</name>
<evidence type="ECO:0000313" key="1">
    <source>
        <dbReference type="EMBL" id="KAA5423743.1"/>
    </source>
</evidence>
<sequence>MKKIIISLQFFLLCCILVISSITFYCFYSESKQTDLDRENEHFIEEMYVQDNLTASVLCDNSPVDIDELKSVQPRIVCYYSSQSCAACLNYAKERIREIFSKHEETSALLYLASDYSKDEKFKEKNTINIGRKKLGISLDNTSLVCFFVIVDNKIEHLFIPDRNYGKYTDTYLKQIKERYFTPEF</sequence>
<evidence type="ECO:0000313" key="2">
    <source>
        <dbReference type="Proteomes" id="UP000448877"/>
    </source>
</evidence>
<protein>
    <submittedName>
        <fullName evidence="1">Uncharacterized protein</fullName>
    </submittedName>
</protein>
<gene>
    <name evidence="1" type="ORF">F2Y81_00945</name>
</gene>